<keyword evidence="19" id="KW-0648">Protein biosynthesis</keyword>
<accession>A0A4S2L8Y6</accession>
<keyword evidence="23" id="KW-0449">Lipoprotein</keyword>
<dbReference type="Gene3D" id="1.10.240.10">
    <property type="entry name" value="Tyrosyl-Transfer RNA Synthetase"/>
    <property type="match status" value="1"/>
</dbReference>
<organism evidence="27 28">
    <name type="scientific">Temnothorax longispinosus</name>
    <dbReference type="NCBI Taxonomy" id="300112"/>
    <lineage>
        <taxon>Eukaryota</taxon>
        <taxon>Metazoa</taxon>
        <taxon>Ecdysozoa</taxon>
        <taxon>Arthropoda</taxon>
        <taxon>Hexapoda</taxon>
        <taxon>Insecta</taxon>
        <taxon>Pterygota</taxon>
        <taxon>Neoptera</taxon>
        <taxon>Endopterygota</taxon>
        <taxon>Hymenoptera</taxon>
        <taxon>Apocrita</taxon>
        <taxon>Aculeata</taxon>
        <taxon>Formicoidea</taxon>
        <taxon>Formicidae</taxon>
        <taxon>Myrmicinae</taxon>
        <taxon>Temnothorax</taxon>
    </lineage>
</organism>
<keyword evidence="12" id="KW-0519">Myristate</keyword>
<comment type="cofactor">
    <cofactor evidence="1">
        <name>Mn(2+)</name>
        <dbReference type="ChEBI" id="CHEBI:29035"/>
    </cofactor>
</comment>
<evidence type="ECO:0000256" key="13">
    <source>
        <dbReference type="ARBA" id="ARBA00022723"/>
    </source>
</evidence>
<dbReference type="Gene3D" id="3.40.50.620">
    <property type="entry name" value="HUPs"/>
    <property type="match status" value="1"/>
</dbReference>
<keyword evidence="15 25" id="KW-0378">Hydrolase</keyword>
<dbReference type="AlphaFoldDB" id="A0A4S2L8Y6"/>
<evidence type="ECO:0000256" key="16">
    <source>
        <dbReference type="ARBA" id="ARBA00022840"/>
    </source>
</evidence>
<evidence type="ECO:0000256" key="17">
    <source>
        <dbReference type="ARBA" id="ARBA00022842"/>
    </source>
</evidence>
<dbReference type="Pfam" id="PF07830">
    <property type="entry name" value="PP2C_C"/>
    <property type="match status" value="1"/>
</dbReference>
<comment type="similarity">
    <text evidence="5">Belongs to the class-I aminoacyl-tRNA synthetase family.</text>
</comment>
<evidence type="ECO:0000256" key="18">
    <source>
        <dbReference type="ARBA" id="ARBA00022912"/>
    </source>
</evidence>
<evidence type="ECO:0000256" key="11">
    <source>
        <dbReference type="ARBA" id="ARBA00022598"/>
    </source>
</evidence>
<name>A0A4S2L8Y6_9HYME</name>
<sequence>MTTSDAQVEERALNGVAEDEDVVTPWTVASVNDSGIDYDKLISVRKVYAKNGYLTFQNFVGSQCILFLAERFGSSKIDDELLTRFEKITGKKPHHFLRRGIFFSHRDMHTILNLYEQGKFFYLYTGRGPSTDAMHLGHLIPFMFCKWLQDVFNVPLVIQLTDDEKAIWKNIKIEDAIKLAYANARDIIACGFNPEKTFIFSNLEHIGNNSAFYQNMIRIQRCVTFNQVKGIFGFGDSDPIAKIAFPPTQAAPAISGSFPFIFKDAKIPCLIPCAIDQDPYFRMTRDVAPRLGYPKPALLHATFFPALQGSKTKMSASDNSTAIFLTDTPKLIKNKVNKHAFSGGQATVEEHRQLGGNCEVDISYQWLRFFLEDDERLEQIRKGYTSGEILTGELKKELIDVLQRLVAAHQEAKSKVTDEVIKRFMMPRDLGFVSKTKARNKLISWYNKYSTSNMGAFLDTPKTEKCNEHGTGNGLRYGVASMQGWRMEMEDAHRAIPCLEGGLSDWSYFAVFDGHAGALVSAHSAEHLLECIMQTQEFKAEDVIKGIHSGFLRLDDEMRDLPEMSAGTDKSGSTAVCAFISPKNIYIANCGDSRAVLCRAGLPVFSTRDHKPVLPAEKERIQNAGGSVMIQRVNGSLAVSRALGDYEYKNLKDRGPCEQLVSPEPEIFVLDRDDEHDEFLVLACDGIWDVMNNEDLCNFIRSRLQLTDDLEAVTNLVVDTCLYKDALTDQSKILLQGSRDNMSIVLVTFPAAPKPNSEAQTQEAVLEMAIARKIKEIIAQEEDKSEFDYLKMLELLRGSDQDFPYLPPGGGLHAKQPFIEKMFREMCPSKAHSVSVGYIPLT</sequence>
<dbReference type="PROSITE" id="PS00178">
    <property type="entry name" value="AA_TRNA_LIGASE_I"/>
    <property type="match status" value="1"/>
</dbReference>
<evidence type="ECO:0000256" key="14">
    <source>
        <dbReference type="ARBA" id="ARBA00022741"/>
    </source>
</evidence>
<evidence type="ECO:0000256" key="19">
    <source>
        <dbReference type="ARBA" id="ARBA00022917"/>
    </source>
</evidence>
<dbReference type="GO" id="GO:0030145">
    <property type="term" value="F:manganese ion binding"/>
    <property type="evidence" value="ECO:0007669"/>
    <property type="project" value="InterPro"/>
</dbReference>
<evidence type="ECO:0000256" key="9">
    <source>
        <dbReference type="ARBA" id="ARBA00022490"/>
    </source>
</evidence>
<dbReference type="CDD" id="cd00143">
    <property type="entry name" value="PP2Cc"/>
    <property type="match status" value="1"/>
</dbReference>
<dbReference type="FunFam" id="3.60.40.10:FF:000001">
    <property type="entry name" value="protein phosphatase 1B isoform X1"/>
    <property type="match status" value="1"/>
</dbReference>
<evidence type="ECO:0000313" key="27">
    <source>
        <dbReference type="EMBL" id="TGZ57019.1"/>
    </source>
</evidence>
<keyword evidence="28" id="KW-1185">Reference proteome</keyword>
<keyword evidence="22" id="KW-0464">Manganese</keyword>
<keyword evidence="18 25" id="KW-0904">Protein phosphatase</keyword>
<dbReference type="NCBIfam" id="TIGR00233">
    <property type="entry name" value="trpS"/>
    <property type="match status" value="1"/>
</dbReference>
<reference evidence="27 28" key="1">
    <citation type="journal article" date="2019" name="Philos. Trans. R. Soc. Lond., B, Biol. Sci.">
        <title>Ant behaviour and brain gene expression of defending hosts depend on the ecological success of the intruding social parasite.</title>
        <authorList>
            <person name="Kaur R."/>
            <person name="Stoldt M."/>
            <person name="Jongepier E."/>
            <person name="Feldmeyer B."/>
            <person name="Menzel F."/>
            <person name="Bornberg-Bauer E."/>
            <person name="Foitzik S."/>
        </authorList>
    </citation>
    <scope>NUCLEOTIDE SEQUENCE [LARGE SCALE GENOMIC DNA]</scope>
    <source>
        <tissue evidence="27">Whole body</tissue>
    </source>
</reference>
<dbReference type="Gene3D" id="1.10.10.430">
    <property type="entry name" value="Phosphatase 2C, C-terminal domain suprefamily"/>
    <property type="match status" value="1"/>
</dbReference>
<dbReference type="InterPro" id="IPR000222">
    <property type="entry name" value="PP2C_BS"/>
</dbReference>
<evidence type="ECO:0000256" key="23">
    <source>
        <dbReference type="ARBA" id="ARBA00023288"/>
    </source>
</evidence>
<comment type="caution">
    <text evidence="27">The sequence shown here is derived from an EMBL/GenBank/DDBJ whole genome shotgun (WGS) entry which is preliminary data.</text>
</comment>
<dbReference type="STRING" id="300112.A0A4S2L8Y6"/>
<comment type="similarity">
    <text evidence="6 25">Belongs to the PP2C family.</text>
</comment>
<gene>
    <name evidence="27" type="ORF">DBV15_09670</name>
</gene>
<evidence type="ECO:0000313" key="28">
    <source>
        <dbReference type="Proteomes" id="UP000310200"/>
    </source>
</evidence>
<keyword evidence="13" id="KW-0479">Metal-binding</keyword>
<evidence type="ECO:0000256" key="12">
    <source>
        <dbReference type="ARBA" id="ARBA00022707"/>
    </source>
</evidence>
<dbReference type="GO" id="GO:0005829">
    <property type="term" value="C:cytosol"/>
    <property type="evidence" value="ECO:0007669"/>
    <property type="project" value="UniProtKB-SubCell"/>
</dbReference>
<dbReference type="PRINTS" id="PR01039">
    <property type="entry name" value="TRNASYNTHTRP"/>
</dbReference>
<evidence type="ECO:0000256" key="20">
    <source>
        <dbReference type="ARBA" id="ARBA00023136"/>
    </source>
</evidence>
<dbReference type="SUPFAM" id="SSF81606">
    <property type="entry name" value="PP2C-like"/>
    <property type="match status" value="1"/>
</dbReference>
<dbReference type="GO" id="GO:0016020">
    <property type="term" value="C:membrane"/>
    <property type="evidence" value="ECO:0007669"/>
    <property type="project" value="UniProtKB-SubCell"/>
</dbReference>
<evidence type="ECO:0000256" key="4">
    <source>
        <dbReference type="ARBA" id="ARBA00004635"/>
    </source>
</evidence>
<keyword evidence="9" id="KW-0963">Cytoplasm</keyword>
<dbReference type="InterPro" id="IPR002305">
    <property type="entry name" value="aa-tRNA-synth_Ic"/>
</dbReference>
<dbReference type="InterPro" id="IPR002306">
    <property type="entry name" value="Trp-tRNA-ligase"/>
</dbReference>
<keyword evidence="20" id="KW-0472">Membrane</keyword>
<dbReference type="GO" id="GO:0005524">
    <property type="term" value="F:ATP binding"/>
    <property type="evidence" value="ECO:0007669"/>
    <property type="project" value="UniProtKB-KW"/>
</dbReference>
<evidence type="ECO:0000256" key="1">
    <source>
        <dbReference type="ARBA" id="ARBA00001936"/>
    </source>
</evidence>
<evidence type="ECO:0000256" key="15">
    <source>
        <dbReference type="ARBA" id="ARBA00022801"/>
    </source>
</evidence>
<keyword evidence="21" id="KW-0030">Aminoacyl-tRNA synthetase</keyword>
<evidence type="ECO:0000256" key="22">
    <source>
        <dbReference type="ARBA" id="ARBA00023211"/>
    </source>
</evidence>
<comment type="subcellular location">
    <subcellularLocation>
        <location evidence="3">Cytoplasm</location>
        <location evidence="3">Cytosol</location>
    </subcellularLocation>
    <subcellularLocation>
        <location evidence="4">Membrane</location>
        <topology evidence="4">Lipid-anchor</topology>
    </subcellularLocation>
</comment>
<dbReference type="SMART" id="SM00332">
    <property type="entry name" value="PP2Cc"/>
    <property type="match status" value="1"/>
</dbReference>
<keyword evidence="10" id="KW-0597">Phosphoprotein</keyword>
<dbReference type="PROSITE" id="PS01032">
    <property type="entry name" value="PPM_1"/>
    <property type="match status" value="1"/>
</dbReference>
<dbReference type="SUPFAM" id="SSF81601">
    <property type="entry name" value="Protein serine/threonine phosphatase 2C, C-terminal domain"/>
    <property type="match status" value="1"/>
</dbReference>
<evidence type="ECO:0000256" key="5">
    <source>
        <dbReference type="ARBA" id="ARBA00005594"/>
    </source>
</evidence>
<dbReference type="FunFam" id="1.10.240.10:FF:000003">
    <property type="entry name" value="Tryptophan--tRNA ligase, cytoplasmic"/>
    <property type="match status" value="1"/>
</dbReference>
<dbReference type="GO" id="GO:0006436">
    <property type="term" value="P:tryptophanyl-tRNA aminoacylation"/>
    <property type="evidence" value="ECO:0007669"/>
    <property type="project" value="InterPro"/>
</dbReference>
<dbReference type="GO" id="GO:0000287">
    <property type="term" value="F:magnesium ion binding"/>
    <property type="evidence" value="ECO:0007669"/>
    <property type="project" value="InterPro"/>
</dbReference>
<keyword evidence="16" id="KW-0067">ATP-binding</keyword>
<evidence type="ECO:0000259" key="26">
    <source>
        <dbReference type="PROSITE" id="PS51746"/>
    </source>
</evidence>
<evidence type="ECO:0000256" key="25">
    <source>
        <dbReference type="RuleBase" id="RU003465"/>
    </source>
</evidence>
<dbReference type="EMBL" id="QBLH01000237">
    <property type="protein sequence ID" value="TGZ57019.1"/>
    <property type="molecule type" value="Genomic_DNA"/>
</dbReference>
<evidence type="ECO:0000256" key="10">
    <source>
        <dbReference type="ARBA" id="ARBA00022553"/>
    </source>
</evidence>
<feature type="domain" description="PPM-type phosphatase" evidence="26">
    <location>
        <begin position="476"/>
        <end position="749"/>
    </location>
</feature>
<dbReference type="PROSITE" id="PS51746">
    <property type="entry name" value="PPM_2"/>
    <property type="match status" value="1"/>
</dbReference>
<dbReference type="FunFam" id="3.40.50.620:FF:000033">
    <property type="entry name" value="tryptophan--tRNA ligase, cytoplasmic"/>
    <property type="match status" value="1"/>
</dbReference>
<dbReference type="Gene3D" id="3.60.40.10">
    <property type="entry name" value="PPM-type phosphatase domain"/>
    <property type="match status" value="1"/>
</dbReference>
<dbReference type="SUPFAM" id="SSF52374">
    <property type="entry name" value="Nucleotidylyl transferase"/>
    <property type="match status" value="1"/>
</dbReference>
<comment type="cofactor">
    <cofactor evidence="2">
        <name>Mg(2+)</name>
        <dbReference type="ChEBI" id="CHEBI:18420"/>
    </cofactor>
</comment>
<dbReference type="PANTHER" id="PTHR10055">
    <property type="entry name" value="TRYPTOPHANYL-TRNA SYNTHETASE"/>
    <property type="match status" value="1"/>
</dbReference>
<dbReference type="InterPro" id="IPR036457">
    <property type="entry name" value="PPM-type-like_dom_sf"/>
</dbReference>
<proteinExistence type="inferred from homology"/>
<dbReference type="GO" id="GO:0004721">
    <property type="term" value="F:phosphoprotein phosphatase activity"/>
    <property type="evidence" value="ECO:0007669"/>
    <property type="project" value="UniProtKB-KW"/>
</dbReference>
<evidence type="ECO:0000256" key="24">
    <source>
        <dbReference type="ARBA" id="ARBA00030268"/>
    </source>
</evidence>
<dbReference type="EC" id="6.1.1.2" evidence="7"/>
<dbReference type="GO" id="GO:0004830">
    <property type="term" value="F:tryptophan-tRNA ligase activity"/>
    <property type="evidence" value="ECO:0007669"/>
    <property type="project" value="UniProtKB-EC"/>
</dbReference>
<evidence type="ECO:0000256" key="3">
    <source>
        <dbReference type="ARBA" id="ARBA00004514"/>
    </source>
</evidence>
<evidence type="ECO:0000256" key="21">
    <source>
        <dbReference type="ARBA" id="ARBA00023146"/>
    </source>
</evidence>
<keyword evidence="11" id="KW-0436">Ligase</keyword>
<keyword evidence="14" id="KW-0547">Nucleotide-binding</keyword>
<dbReference type="Pfam" id="PF00481">
    <property type="entry name" value="PP2C"/>
    <property type="match status" value="1"/>
</dbReference>
<dbReference type="Proteomes" id="UP000310200">
    <property type="component" value="Unassembled WGS sequence"/>
</dbReference>
<dbReference type="InterPro" id="IPR012911">
    <property type="entry name" value="PP2C_C"/>
</dbReference>
<dbReference type="CDD" id="cd00806">
    <property type="entry name" value="TrpRS_core"/>
    <property type="match status" value="1"/>
</dbReference>
<protein>
    <recommendedName>
        <fullName evidence="8">Tryptophan--tRNA ligase, cytoplasmic</fullName>
        <ecNumber evidence="7">6.1.1.2</ecNumber>
    </recommendedName>
    <alternativeName>
        <fullName evidence="24">Tryptophanyl-tRNA synthetase</fullName>
    </alternativeName>
</protein>
<dbReference type="InterPro" id="IPR001932">
    <property type="entry name" value="PPM-type_phosphatase-like_dom"/>
</dbReference>
<dbReference type="InterPro" id="IPR001412">
    <property type="entry name" value="aa-tRNA-synth_I_CS"/>
</dbReference>
<evidence type="ECO:0000256" key="7">
    <source>
        <dbReference type="ARBA" id="ARBA00013161"/>
    </source>
</evidence>
<dbReference type="PANTHER" id="PTHR10055:SF1">
    <property type="entry name" value="TRYPTOPHAN--TRNA LIGASE, CYTOPLASMIC"/>
    <property type="match status" value="1"/>
</dbReference>
<dbReference type="InterPro" id="IPR036580">
    <property type="entry name" value="PP2C_C_sf"/>
</dbReference>
<evidence type="ECO:0000256" key="2">
    <source>
        <dbReference type="ARBA" id="ARBA00001946"/>
    </source>
</evidence>
<evidence type="ECO:0000256" key="8">
    <source>
        <dbReference type="ARBA" id="ARBA00013782"/>
    </source>
</evidence>
<dbReference type="Pfam" id="PF00579">
    <property type="entry name" value="tRNA-synt_1b"/>
    <property type="match status" value="1"/>
</dbReference>
<evidence type="ECO:0000256" key="6">
    <source>
        <dbReference type="ARBA" id="ARBA00006702"/>
    </source>
</evidence>
<dbReference type="InterPro" id="IPR014729">
    <property type="entry name" value="Rossmann-like_a/b/a_fold"/>
</dbReference>
<keyword evidence="17" id="KW-0460">Magnesium</keyword>